<accession>M2WDG5</accession>
<reference evidence="1 2" key="1">
    <citation type="journal article" date="2014" name="Genome Announc.">
        <title>Draft Genome Sequence of Kocuria palustris PEL.</title>
        <authorList>
            <person name="Sharma G."/>
            <person name="Khatri I."/>
            <person name="Subramanian S."/>
        </authorList>
    </citation>
    <scope>NUCLEOTIDE SEQUENCE [LARGE SCALE GENOMIC DNA]</scope>
    <source>
        <strain evidence="1 2">PEL</strain>
    </source>
</reference>
<sequence length="67" mass="7283">MPTVTPAQSDAAAGDYGADRAAFTFTVSWTWLGRDGEVIDNDESETMTIYLERDKAGQWAVAGHTVM</sequence>
<gene>
    <name evidence="1" type="ORF">C884_00331</name>
</gene>
<proteinExistence type="predicted"/>
<keyword evidence="2" id="KW-1185">Reference proteome</keyword>
<comment type="caution">
    <text evidence="1">The sequence shown here is derived from an EMBL/GenBank/DDBJ whole genome shotgun (WGS) entry which is preliminary data.</text>
</comment>
<dbReference type="Proteomes" id="UP000009877">
    <property type="component" value="Unassembled WGS sequence"/>
</dbReference>
<dbReference type="EMBL" id="ANHZ02000012">
    <property type="protein sequence ID" value="EME36537.1"/>
    <property type="molecule type" value="Genomic_DNA"/>
</dbReference>
<evidence type="ECO:0000313" key="2">
    <source>
        <dbReference type="Proteomes" id="UP000009877"/>
    </source>
</evidence>
<organism evidence="1 2">
    <name type="scientific">Kocuria palustris PEL</name>
    <dbReference type="NCBI Taxonomy" id="1236550"/>
    <lineage>
        <taxon>Bacteria</taxon>
        <taxon>Bacillati</taxon>
        <taxon>Actinomycetota</taxon>
        <taxon>Actinomycetes</taxon>
        <taxon>Micrococcales</taxon>
        <taxon>Micrococcaceae</taxon>
        <taxon>Kocuria</taxon>
    </lineage>
</organism>
<evidence type="ECO:0000313" key="1">
    <source>
        <dbReference type="EMBL" id="EME36537.1"/>
    </source>
</evidence>
<name>M2WDG5_9MICC</name>
<dbReference type="AlphaFoldDB" id="M2WDG5"/>
<protein>
    <submittedName>
        <fullName evidence="1">Uncharacterized protein</fullName>
    </submittedName>
</protein>